<name>M0CBC6_9EURY</name>
<dbReference type="InterPro" id="IPR032465">
    <property type="entry name" value="ACMSD"/>
</dbReference>
<evidence type="ECO:0000256" key="1">
    <source>
        <dbReference type="ARBA" id="ARBA00023239"/>
    </source>
</evidence>
<evidence type="ECO:0000313" key="4">
    <source>
        <dbReference type="Proteomes" id="UP000011626"/>
    </source>
</evidence>
<reference evidence="3 4" key="1">
    <citation type="journal article" date="2014" name="PLoS Genet.">
        <title>Phylogenetically driven sequencing of extremely halophilic archaea reveals strategies for static and dynamic osmo-response.</title>
        <authorList>
            <person name="Becker E.A."/>
            <person name="Seitzer P.M."/>
            <person name="Tritt A."/>
            <person name="Larsen D."/>
            <person name="Krusor M."/>
            <person name="Yao A.I."/>
            <person name="Wu D."/>
            <person name="Madern D."/>
            <person name="Eisen J.A."/>
            <person name="Darling A.E."/>
            <person name="Facciotti M.T."/>
        </authorList>
    </citation>
    <scope>NUCLEOTIDE SEQUENCE [LARGE SCALE GENOMIC DNA]</scope>
    <source>
        <strain evidence="3 4">2-9-1</strain>
    </source>
</reference>
<dbReference type="GO" id="GO:0016787">
    <property type="term" value="F:hydrolase activity"/>
    <property type="evidence" value="ECO:0007669"/>
    <property type="project" value="UniProtKB-KW"/>
</dbReference>
<dbReference type="GO" id="GO:0016831">
    <property type="term" value="F:carboxy-lyase activity"/>
    <property type="evidence" value="ECO:0007669"/>
    <property type="project" value="InterPro"/>
</dbReference>
<comment type="caution">
    <text evidence="3">The sequence shown here is derived from an EMBL/GenBank/DDBJ whole genome shotgun (WGS) entry which is preliminary data.</text>
</comment>
<dbReference type="Gene3D" id="3.20.20.140">
    <property type="entry name" value="Metal-dependent hydrolases"/>
    <property type="match status" value="1"/>
</dbReference>
<feature type="domain" description="Amidohydrolase-related" evidence="2">
    <location>
        <begin position="4"/>
        <end position="278"/>
    </location>
</feature>
<dbReference type="InterPro" id="IPR032466">
    <property type="entry name" value="Metal_Hydrolase"/>
</dbReference>
<dbReference type="SUPFAM" id="SSF51556">
    <property type="entry name" value="Metallo-dependent hydrolases"/>
    <property type="match status" value="1"/>
</dbReference>
<evidence type="ECO:0000259" key="2">
    <source>
        <dbReference type="Pfam" id="PF04909"/>
    </source>
</evidence>
<keyword evidence="4" id="KW-1185">Reference proteome</keyword>
<dbReference type="Pfam" id="PF04909">
    <property type="entry name" value="Amidohydro_2"/>
    <property type="match status" value="1"/>
</dbReference>
<accession>M0CBC6</accession>
<evidence type="ECO:0000313" key="3">
    <source>
        <dbReference type="EMBL" id="ELZ19938.1"/>
    </source>
</evidence>
<dbReference type="InterPro" id="IPR006680">
    <property type="entry name" value="Amidohydro-rel"/>
</dbReference>
<dbReference type="RefSeq" id="WP_006885985.1">
    <property type="nucleotide sequence ID" value="NZ_AOIU01000048.1"/>
</dbReference>
<keyword evidence="3" id="KW-0378">Hydrolase</keyword>
<dbReference type="AlphaFoldDB" id="M0CBC6"/>
<protein>
    <submittedName>
        <fullName evidence="3">Amidohydrolase</fullName>
    </submittedName>
</protein>
<dbReference type="OrthoDB" id="34429at2157"/>
<gene>
    <name evidence="3" type="ORF">C475_21609</name>
</gene>
<organism evidence="3 4">
    <name type="scientific">Halosimplex carlsbadense 2-9-1</name>
    <dbReference type="NCBI Taxonomy" id="797114"/>
    <lineage>
        <taxon>Archaea</taxon>
        <taxon>Methanobacteriati</taxon>
        <taxon>Methanobacteriota</taxon>
        <taxon>Stenosarchaea group</taxon>
        <taxon>Halobacteria</taxon>
        <taxon>Halobacteriales</taxon>
        <taxon>Haloarculaceae</taxon>
        <taxon>Halosimplex</taxon>
    </lineage>
</organism>
<dbReference type="PANTHER" id="PTHR21240">
    <property type="entry name" value="2-AMINO-3-CARBOXYLMUCONATE-6-SEMIALDEHYDE DECARBOXYLASE"/>
    <property type="match status" value="1"/>
</dbReference>
<sequence length="290" mass="32426">MVLDTHTHAWGPASADHPWVNGPLLEAVGEFDVHTVYTAERLLGDMDRAGVDEAVVVGYPLPEWTDNYYTRAVAAEHDRLYGVVMVDPFAEDAAAHLRECMAVDGVVGVRLGAACPYDRMWETFDPSATWLRDAIEERAFWEAAVETDAAVQILCDHGQLDQALELVEAYPELTYLFDHFAHAGPGTPTDEGTFARFADLAEYDGVAVKVSEASHASDETFPYADMHDHVRWLLDRFGRERVVWGSDYPNVSDVATYGESRHWLRHVDGLSEADRTWLTGRSFSRHVGLD</sequence>
<keyword evidence="1" id="KW-0456">Lyase</keyword>
<proteinExistence type="predicted"/>
<dbReference type="PANTHER" id="PTHR21240:SF19">
    <property type="entry name" value="CATALYTIC_ HYDROLASE"/>
    <property type="match status" value="1"/>
</dbReference>
<dbReference type="eggNOG" id="arCOG01931">
    <property type="taxonomic scope" value="Archaea"/>
</dbReference>
<dbReference type="EMBL" id="AOIU01000048">
    <property type="protein sequence ID" value="ELZ19938.1"/>
    <property type="molecule type" value="Genomic_DNA"/>
</dbReference>
<dbReference type="PATRIC" id="fig|797114.5.peg.4358"/>
<dbReference type="Proteomes" id="UP000011626">
    <property type="component" value="Unassembled WGS sequence"/>
</dbReference>
<dbReference type="STRING" id="797114.C475_21609"/>